<evidence type="ECO:0000256" key="5">
    <source>
        <dbReference type="SAM" id="Coils"/>
    </source>
</evidence>
<feature type="coiled-coil region" evidence="5">
    <location>
        <begin position="1202"/>
        <end position="1229"/>
    </location>
</feature>
<dbReference type="PANTHER" id="PTHR22948:SF29">
    <property type="entry name" value="FI02030P-RELATED"/>
    <property type="match status" value="1"/>
</dbReference>
<feature type="domain" description="MYND-type" evidence="8">
    <location>
        <begin position="89"/>
        <end position="125"/>
    </location>
</feature>
<dbReference type="InterPro" id="IPR050621">
    <property type="entry name" value="Tudor_domain_containing"/>
</dbReference>
<feature type="region of interest" description="Disordered" evidence="6">
    <location>
        <begin position="899"/>
        <end position="948"/>
    </location>
</feature>
<evidence type="ECO:0000313" key="9">
    <source>
        <dbReference type="EMBL" id="KAJ1140294.1"/>
    </source>
</evidence>
<evidence type="ECO:0000256" key="4">
    <source>
        <dbReference type="PROSITE-ProRule" id="PRU00134"/>
    </source>
</evidence>
<dbReference type="InterPro" id="IPR002893">
    <property type="entry name" value="Znf_MYND"/>
</dbReference>
<dbReference type="PROSITE" id="PS50304">
    <property type="entry name" value="TUDOR"/>
    <property type="match status" value="4"/>
</dbReference>
<dbReference type="Pfam" id="PF01753">
    <property type="entry name" value="zf-MYND"/>
    <property type="match status" value="1"/>
</dbReference>
<feature type="domain" description="Tudor" evidence="7">
    <location>
        <begin position="465"/>
        <end position="524"/>
    </location>
</feature>
<evidence type="ECO:0000256" key="2">
    <source>
        <dbReference type="ARBA" id="ARBA00022771"/>
    </source>
</evidence>
<dbReference type="Gene3D" id="2.40.50.90">
    <property type="match status" value="4"/>
</dbReference>
<feature type="domain" description="Tudor" evidence="7">
    <location>
        <begin position="686"/>
        <end position="745"/>
    </location>
</feature>
<reference evidence="9" key="1">
    <citation type="journal article" date="2022" name="bioRxiv">
        <title>Sequencing and chromosome-scale assembly of the giantPleurodeles waltlgenome.</title>
        <authorList>
            <person name="Brown T."/>
            <person name="Elewa A."/>
            <person name="Iarovenko S."/>
            <person name="Subramanian E."/>
            <person name="Araus A.J."/>
            <person name="Petzold A."/>
            <person name="Susuki M."/>
            <person name="Suzuki K.-i.T."/>
            <person name="Hayashi T."/>
            <person name="Toyoda A."/>
            <person name="Oliveira C."/>
            <person name="Osipova E."/>
            <person name="Leigh N.D."/>
            <person name="Simon A."/>
            <person name="Yun M.H."/>
        </authorList>
    </citation>
    <scope>NUCLEOTIDE SEQUENCE</scope>
    <source>
        <strain evidence="9">20211129_DDA</strain>
        <tissue evidence="9">Liver</tissue>
    </source>
</reference>
<evidence type="ECO:0000256" key="6">
    <source>
        <dbReference type="SAM" id="MobiDB-lite"/>
    </source>
</evidence>
<evidence type="ECO:0000256" key="1">
    <source>
        <dbReference type="ARBA" id="ARBA00022723"/>
    </source>
</evidence>
<dbReference type="FunFam" id="6.10.140.2220:FF:000011">
    <property type="entry name" value="Tudor domain containing 1"/>
    <property type="match status" value="1"/>
</dbReference>
<proteinExistence type="predicted"/>
<feature type="domain" description="Tudor" evidence="7">
    <location>
        <begin position="232"/>
        <end position="292"/>
    </location>
</feature>
<feature type="compositionally biased region" description="Basic and acidic residues" evidence="6">
    <location>
        <begin position="148"/>
        <end position="157"/>
    </location>
</feature>
<feature type="domain" description="Tudor" evidence="7">
    <location>
        <begin position="1050"/>
        <end position="1108"/>
    </location>
</feature>
<name>A0AAV7QIL0_PLEWA</name>
<dbReference type="SUPFAM" id="SSF144232">
    <property type="entry name" value="HIT/MYND zinc finger-like"/>
    <property type="match status" value="1"/>
</dbReference>
<organism evidence="9 10">
    <name type="scientific">Pleurodeles waltl</name>
    <name type="common">Iberian ribbed newt</name>
    <dbReference type="NCBI Taxonomy" id="8319"/>
    <lineage>
        <taxon>Eukaryota</taxon>
        <taxon>Metazoa</taxon>
        <taxon>Chordata</taxon>
        <taxon>Craniata</taxon>
        <taxon>Vertebrata</taxon>
        <taxon>Euteleostomi</taxon>
        <taxon>Amphibia</taxon>
        <taxon>Batrachia</taxon>
        <taxon>Caudata</taxon>
        <taxon>Salamandroidea</taxon>
        <taxon>Salamandridae</taxon>
        <taxon>Pleurodelinae</taxon>
        <taxon>Pleurodeles</taxon>
    </lineage>
</organism>
<dbReference type="InterPro" id="IPR047377">
    <property type="entry name" value="Tudor_TDRD1_rpt2"/>
</dbReference>
<accession>A0AAV7QIL0</accession>
<feature type="region of interest" description="Disordered" evidence="6">
    <location>
        <begin position="131"/>
        <end position="157"/>
    </location>
</feature>
<protein>
    <recommendedName>
        <fullName evidence="11">Tudor domain-containing protein 1</fullName>
    </recommendedName>
</protein>
<dbReference type="PROSITE" id="PS50865">
    <property type="entry name" value="ZF_MYND_2"/>
    <property type="match status" value="1"/>
</dbReference>
<keyword evidence="5" id="KW-0175">Coiled coil</keyword>
<dbReference type="Proteomes" id="UP001066276">
    <property type="component" value="Chromosome 6"/>
</dbReference>
<keyword evidence="2 4" id="KW-0863">Zinc-finger</keyword>
<dbReference type="PROSITE" id="PS01360">
    <property type="entry name" value="ZF_MYND_1"/>
    <property type="match status" value="1"/>
</dbReference>
<dbReference type="GO" id="GO:0008270">
    <property type="term" value="F:zinc ion binding"/>
    <property type="evidence" value="ECO:0007669"/>
    <property type="project" value="UniProtKB-KW"/>
</dbReference>
<comment type="caution">
    <text evidence="9">The sequence shown here is derived from an EMBL/GenBank/DDBJ whole genome shotgun (WGS) entry which is preliminary data.</text>
</comment>
<dbReference type="Gene3D" id="6.10.140.2220">
    <property type="match status" value="1"/>
</dbReference>
<dbReference type="SMART" id="SM00333">
    <property type="entry name" value="TUDOR"/>
    <property type="match status" value="4"/>
</dbReference>
<keyword evidence="10" id="KW-1185">Reference proteome</keyword>
<dbReference type="EMBL" id="JANPWB010000010">
    <property type="protein sequence ID" value="KAJ1140294.1"/>
    <property type="molecule type" value="Genomic_DNA"/>
</dbReference>
<keyword evidence="1" id="KW-0479">Metal-binding</keyword>
<sequence length="1244" mass="139460">MVSFGWKCLPSPTEPSYLCWSSAAFTRPCGKSLENVKGESLRDDATALHSNPGHAAIIKEAKLLSNSENLFSVSCDPKMFALPSRSTTCHYCGLHGSRRCGQCKQAFYCSETCQKKDWATHSNVCKPIKNKTEDPSKLTAEAGGHQNLKKESPSLLSDHRIESESRKRIMLTDLQSIDLKKGTEIQGTVLGFKSPSDFFVQIYSAEVAEHLSNVSLTLKSMYNSVTASEGYNPVKGEVCVAKYSVDQCWCRVVVRDVDIALKKSQLLFIDFGNEEEASLDSIYPLHINVGLHPPAAIQCAVADVVPVQEVWTQECNSTIGQQLLGQYCTCKVVDMQRGTERWTMDVMITSIGKSLGDLLVEKGYGCKQIDLKNDTSKTAPLLEPSCVNNREKPDARKIRTLLPDNVPSVKLISLSVGDIFPAAVTEVQTPEDFFCQQLQDARKLAELQAALSAHYTTAPSCENFSTSVGDFCCAQFTEDNQWYRASVIRSISKDSVLVGYVDYGNFEILPVSRLRPILPVFQELRWQAIKCSLAGVKPPKGTWTSKAISAMKEKVANKIITVKVVKKIESTSLVELIDETSNPVVNIAAYLLETGHASYTDGECQTTVLDNHTSEVVKQKCAQVAKKDWIWAELTLNKQTEVTVCLLYNPGEFYCQIYREEDLYALNKMNKMLAEHCQTVPNNISNLAKDDVCCAFFSGDGHWYRGLVKEVIEGKKAKVHFVDYGNVETVDMDKLRAILPKFLKLPFQGIRCWLSDIKPVNKHWTSEATAKLQMCVSGIKLQALPLCITEDGVGVELIDCSQDPPQIISHVLVSQHLALKNTNKAGGLRMRESTVVYEKTQQTVLSDKCDMPSLIEQLNNIDQLTKADLHSHFDSTQMSQQGVQFDKMPGRGQDKYHIIPTSEQTGKGTEANMPPAGQMPEQRELSSNSDTRSRKGSDNGSYMPPNKKQHNTLAMELLSASKVDELPTEEVAHKINFDDKNDVSEKCSTYYWHSIELPINEATLVYVLKVENPSMFYVQLKDNRVDKEKLQWTMIELAEYCSSQKNQNYTPNIGDVCCARYTGNNHWYRAIVLELFGSTVKVAYVDYGIVENLQFSRLLPIKASLLELPLQIIQCSLEGLIPHTAEWSLSAVERFKSLVLDKDVTIKVLRVCDDIHRVTMEMQDHQGMINIADYLVREGLALRSKLVNENFSVTGEMGICCCKELKEQLNRIQETVAALELKVDHITRRLEKNESSRKKYIFEE</sequence>
<evidence type="ECO:0000313" key="10">
    <source>
        <dbReference type="Proteomes" id="UP001066276"/>
    </source>
</evidence>
<dbReference type="InterPro" id="IPR002999">
    <property type="entry name" value="Tudor"/>
</dbReference>
<dbReference type="Gene3D" id="2.30.30.140">
    <property type="match status" value="4"/>
</dbReference>
<gene>
    <name evidence="9" type="ORF">NDU88_006651</name>
</gene>
<dbReference type="Pfam" id="PF00567">
    <property type="entry name" value="TUDOR"/>
    <property type="match status" value="4"/>
</dbReference>
<evidence type="ECO:0000259" key="8">
    <source>
        <dbReference type="PROSITE" id="PS50865"/>
    </source>
</evidence>
<dbReference type="AlphaFoldDB" id="A0AAV7QIL0"/>
<evidence type="ECO:0000256" key="3">
    <source>
        <dbReference type="ARBA" id="ARBA00022833"/>
    </source>
</evidence>
<evidence type="ECO:0008006" key="11">
    <source>
        <dbReference type="Google" id="ProtNLM"/>
    </source>
</evidence>
<evidence type="ECO:0000259" key="7">
    <source>
        <dbReference type="PROSITE" id="PS50304"/>
    </source>
</evidence>
<dbReference type="FunFam" id="2.30.30.140:FF:000018">
    <property type="entry name" value="Serine/threonine-protein kinase 31"/>
    <property type="match status" value="4"/>
</dbReference>
<keyword evidence="3" id="KW-0862">Zinc</keyword>
<dbReference type="CDD" id="cd20409">
    <property type="entry name" value="Tudor_TDRD1_rpt2"/>
    <property type="match status" value="1"/>
</dbReference>
<dbReference type="PANTHER" id="PTHR22948">
    <property type="entry name" value="TUDOR DOMAIN CONTAINING PROTEIN"/>
    <property type="match status" value="1"/>
</dbReference>
<dbReference type="SUPFAM" id="SSF63748">
    <property type="entry name" value="Tudor/PWWP/MBT"/>
    <property type="match status" value="4"/>
</dbReference>
<dbReference type="InterPro" id="IPR035437">
    <property type="entry name" value="SNase_OB-fold_sf"/>
</dbReference>